<feature type="transmembrane region" description="Helical" evidence="1">
    <location>
        <begin position="64"/>
        <end position="82"/>
    </location>
</feature>
<keyword evidence="1" id="KW-0472">Membrane</keyword>
<protein>
    <recommendedName>
        <fullName evidence="4">Holin-like class II protein</fullName>
    </recommendedName>
</protein>
<dbReference type="OrthoDB" id="16908at10239"/>
<sequence length="112" mass="12158">MDKLNEWLFALACLAGGFVGARIHGEATKGPLNFVLYIVVGFLCAVFGAPAIAEWAGLSGERTVAGLGFVTAIFWMPIAARIRETIESFRLPGAQNDYLRPVVCYHRGFVPV</sequence>
<feature type="transmembrane region" description="Helical" evidence="1">
    <location>
        <begin position="35"/>
        <end position="52"/>
    </location>
</feature>
<reference evidence="2 3" key="1">
    <citation type="journal article" date="2015" name="Genome Announc.">
        <title>Draft Genome Sequences of 14 Escherichia coli Phages Isolated from Cattle Slurry.</title>
        <authorList>
            <person name="Smith R."/>
            <person name="O'Hara M."/>
            <person name="Hobman J.L."/>
            <person name="Millard A.D."/>
        </authorList>
    </citation>
    <scope>NUCLEOTIDE SEQUENCE [LARGE SCALE GENOMIC DNA]</scope>
</reference>
<evidence type="ECO:0000313" key="3">
    <source>
        <dbReference type="Proteomes" id="UP000204146"/>
    </source>
</evidence>
<evidence type="ECO:0008006" key="4">
    <source>
        <dbReference type="Google" id="ProtNLM"/>
    </source>
</evidence>
<dbReference type="Proteomes" id="UP000204146">
    <property type="component" value="Segment"/>
</dbReference>
<dbReference type="GeneID" id="26634785"/>
<name>A0A0M7QCP7_9CAUD</name>
<keyword evidence="3" id="KW-1185">Reference proteome</keyword>
<accession>A0A0M7QCP7</accession>
<proteinExistence type="predicted"/>
<evidence type="ECO:0000256" key="1">
    <source>
        <dbReference type="SAM" id="Phobius"/>
    </source>
</evidence>
<keyword evidence="1" id="KW-0812">Transmembrane</keyword>
<dbReference type="EMBL" id="LN881730">
    <property type="protein sequence ID" value="CUL02177.1"/>
    <property type="molecule type" value="Genomic_DNA"/>
</dbReference>
<organism evidence="2 3">
    <name type="scientific">Escherichia phage slur05</name>
    <dbReference type="NCBI Taxonomy" id="1720498"/>
    <lineage>
        <taxon>Viruses</taxon>
        <taxon>Duplodnaviria</taxon>
        <taxon>Heunggongvirae</taxon>
        <taxon>Uroviricota</taxon>
        <taxon>Caudoviricetes</taxon>
        <taxon>Dhillonvirus</taxon>
        <taxon>Dhillonvirus slur05</taxon>
    </lineage>
</organism>
<evidence type="ECO:0000313" key="2">
    <source>
        <dbReference type="EMBL" id="CUL02177.1"/>
    </source>
</evidence>
<keyword evidence="1" id="KW-1133">Transmembrane helix</keyword>
<dbReference type="KEGG" id="vg:26634785"/>
<dbReference type="RefSeq" id="YP_009208125.1">
    <property type="nucleotide sequence ID" value="NC_028901.1"/>
</dbReference>